<keyword evidence="3" id="KW-1185">Reference proteome</keyword>
<sequence length="93" mass="9726">MSSNTYPLKLPASIKAAATRLAKEDGVSLNQWIASAVAQKVGAVETAAEFLGKRTANATPDDFSKALESVPGNPPMNGDELPEGWTKPQGDKA</sequence>
<dbReference type="AlphaFoldDB" id="A0A922T5S5"/>
<dbReference type="GO" id="GO:0006355">
    <property type="term" value="P:regulation of DNA-templated transcription"/>
    <property type="evidence" value="ECO:0007669"/>
    <property type="project" value="InterPro"/>
</dbReference>
<dbReference type="SUPFAM" id="SSF47598">
    <property type="entry name" value="Ribbon-helix-helix"/>
    <property type="match status" value="1"/>
</dbReference>
<name>A0A922T5S5_9HYPH</name>
<evidence type="ECO:0000313" key="2">
    <source>
        <dbReference type="EMBL" id="KEQ09810.1"/>
    </source>
</evidence>
<evidence type="ECO:0000313" key="3">
    <source>
        <dbReference type="Proteomes" id="UP000052167"/>
    </source>
</evidence>
<dbReference type="EMBL" id="JOKJ01000005">
    <property type="protein sequence ID" value="KEQ09810.1"/>
    <property type="molecule type" value="Genomic_DNA"/>
</dbReference>
<evidence type="ECO:0000256" key="1">
    <source>
        <dbReference type="SAM" id="MobiDB-lite"/>
    </source>
</evidence>
<organism evidence="2 3">
    <name type="scientific">Pseudorhizobium pelagicum</name>
    <dbReference type="NCBI Taxonomy" id="1509405"/>
    <lineage>
        <taxon>Bacteria</taxon>
        <taxon>Pseudomonadati</taxon>
        <taxon>Pseudomonadota</taxon>
        <taxon>Alphaproteobacteria</taxon>
        <taxon>Hyphomicrobiales</taxon>
        <taxon>Rhizobiaceae</taxon>
        <taxon>Rhizobium/Agrobacterium group</taxon>
        <taxon>Pseudorhizobium</taxon>
    </lineage>
</organism>
<proteinExistence type="predicted"/>
<gene>
    <name evidence="2" type="ORF">GV68_20885</name>
</gene>
<protein>
    <submittedName>
        <fullName evidence="2">Pilus assembly protein HicB</fullName>
    </submittedName>
</protein>
<accession>A0A922T5S5</accession>
<dbReference type="InterPro" id="IPR010985">
    <property type="entry name" value="Ribbon_hlx_hlx"/>
</dbReference>
<comment type="caution">
    <text evidence="2">The sequence shown here is derived from an EMBL/GenBank/DDBJ whole genome shotgun (WGS) entry which is preliminary data.</text>
</comment>
<dbReference type="Proteomes" id="UP000052167">
    <property type="component" value="Unassembled WGS sequence"/>
</dbReference>
<reference evidence="2 3" key="1">
    <citation type="submission" date="2014-06" db="EMBL/GenBank/DDBJ databases">
        <title>Rhizobium pelagicum/R2-400B4.</title>
        <authorList>
            <person name="Kimes N.E."/>
            <person name="Lopez-Perez M."/>
        </authorList>
    </citation>
    <scope>NUCLEOTIDE SEQUENCE [LARGE SCALE GENOMIC DNA]</scope>
    <source>
        <strain evidence="2 3">R2-400B4</strain>
    </source>
</reference>
<feature type="region of interest" description="Disordered" evidence="1">
    <location>
        <begin position="57"/>
        <end position="93"/>
    </location>
</feature>
<dbReference type="OrthoDB" id="7579938at2"/>
<dbReference type="RefSeq" id="WP_029620929.1">
    <property type="nucleotide sequence ID" value="NZ_CAJXID010000023.1"/>
</dbReference>